<reference evidence="3 4" key="1">
    <citation type="journal article" date="2007" name="Nature">
        <title>Genome of the marsupial Monodelphis domestica reveals innovation in non-coding sequences.</title>
        <authorList>
            <person name="Mikkelsen T.S."/>
            <person name="Wakefield M.J."/>
            <person name="Aken B."/>
            <person name="Amemiya C.T."/>
            <person name="Chang J.L."/>
            <person name="Duke S."/>
            <person name="Garber M."/>
            <person name="Gentles A.J."/>
            <person name="Goodstadt L."/>
            <person name="Heger A."/>
            <person name="Jurka J."/>
            <person name="Kamal M."/>
            <person name="Mauceli E."/>
            <person name="Searle S.M."/>
            <person name="Sharpe T."/>
            <person name="Baker M.L."/>
            <person name="Batzer M.A."/>
            <person name="Benos P.V."/>
            <person name="Belov K."/>
            <person name="Clamp M."/>
            <person name="Cook A."/>
            <person name="Cuff J."/>
            <person name="Das R."/>
            <person name="Davidow L."/>
            <person name="Deakin J.E."/>
            <person name="Fazzari M.J."/>
            <person name="Glass J.L."/>
            <person name="Grabherr M."/>
            <person name="Greally J.M."/>
            <person name="Gu W."/>
            <person name="Hore T.A."/>
            <person name="Huttley G.A."/>
            <person name="Kleber M."/>
            <person name="Jirtle R.L."/>
            <person name="Koina E."/>
            <person name="Lee J.T."/>
            <person name="Mahony S."/>
            <person name="Marra M.A."/>
            <person name="Miller R.D."/>
            <person name="Nicholls R.D."/>
            <person name="Oda M."/>
            <person name="Papenfuss A.T."/>
            <person name="Parra Z.E."/>
            <person name="Pollock D.D."/>
            <person name="Ray D.A."/>
            <person name="Schein J.E."/>
            <person name="Speed T.P."/>
            <person name="Thompson K."/>
            <person name="VandeBerg J.L."/>
            <person name="Wade C.M."/>
            <person name="Walker J.A."/>
            <person name="Waters P.D."/>
            <person name="Webber C."/>
            <person name="Weidman J.R."/>
            <person name="Xie X."/>
            <person name="Zody M.C."/>
            <person name="Baldwin J."/>
            <person name="Abdouelleil A."/>
            <person name="Abdulkadir J."/>
            <person name="Abebe A."/>
            <person name="Abera B."/>
            <person name="Abreu J."/>
            <person name="Acer S.C."/>
            <person name="Aftuck L."/>
            <person name="Alexander A."/>
            <person name="An P."/>
            <person name="Anderson E."/>
            <person name="Anderson S."/>
            <person name="Arachi H."/>
            <person name="Azer M."/>
            <person name="Bachantsang P."/>
            <person name="Barry A."/>
            <person name="Bayul T."/>
            <person name="Berlin A."/>
            <person name="Bessette D."/>
            <person name="Bloom T."/>
            <person name="Bloom T."/>
            <person name="Boguslavskiy L."/>
            <person name="Bonnet C."/>
            <person name="Boukhgalter B."/>
            <person name="Bourzgui I."/>
            <person name="Brown A."/>
            <person name="Cahill P."/>
            <person name="Channer S."/>
            <person name="Cheshatsang Y."/>
            <person name="Chuda L."/>
            <person name="Citroen M."/>
            <person name="Collymore A."/>
            <person name="Cooke P."/>
            <person name="Costello M."/>
            <person name="D'Aco K."/>
            <person name="Daza R."/>
            <person name="De Haan G."/>
            <person name="DeGray S."/>
            <person name="DeMaso C."/>
            <person name="Dhargay N."/>
            <person name="Dooley K."/>
            <person name="Dooley E."/>
            <person name="Doricent M."/>
            <person name="Dorje P."/>
            <person name="Dorjee K."/>
            <person name="Dupes A."/>
            <person name="Elong R."/>
            <person name="Falk J."/>
            <person name="Farina A."/>
            <person name="Faro S."/>
            <person name="Ferguson D."/>
            <person name="Fisher S."/>
            <person name="Foley C.D."/>
            <person name="Franke A."/>
            <person name="Friedrich D."/>
            <person name="Gadbois L."/>
            <person name="Gearin G."/>
            <person name="Gearin C.R."/>
            <person name="Giannoukos G."/>
            <person name="Goode T."/>
            <person name="Graham J."/>
            <person name="Grandbois E."/>
            <person name="Grewal S."/>
            <person name="Gyaltsen K."/>
            <person name="Hafez N."/>
            <person name="Hagos B."/>
            <person name="Hall J."/>
            <person name="Henson C."/>
            <person name="Hollinger A."/>
            <person name="Honan T."/>
            <person name="Huard M.D."/>
            <person name="Hughes L."/>
            <person name="Hurhula B."/>
            <person name="Husby M.E."/>
            <person name="Kamat A."/>
            <person name="Kanga B."/>
            <person name="Kashin S."/>
            <person name="Khazanovich D."/>
            <person name="Kisner P."/>
            <person name="Lance K."/>
            <person name="Lara M."/>
            <person name="Lee W."/>
            <person name="Lennon N."/>
            <person name="Letendre F."/>
            <person name="LeVine R."/>
            <person name="Lipovsky A."/>
            <person name="Liu X."/>
            <person name="Liu J."/>
            <person name="Liu S."/>
            <person name="Lokyitsang T."/>
            <person name="Lokyitsang Y."/>
            <person name="Lubonja R."/>
            <person name="Lui A."/>
            <person name="MacDonald P."/>
            <person name="Magnisalis V."/>
            <person name="Maru K."/>
            <person name="Matthews C."/>
            <person name="McCusker W."/>
            <person name="McDonough S."/>
            <person name="Mehta T."/>
            <person name="Meldrim J."/>
            <person name="Meneus L."/>
            <person name="Mihai O."/>
            <person name="Mihalev A."/>
            <person name="Mihova T."/>
            <person name="Mittelman R."/>
            <person name="Mlenga V."/>
            <person name="Montmayeur A."/>
            <person name="Mulrain L."/>
            <person name="Navidi A."/>
            <person name="Naylor J."/>
            <person name="Negash T."/>
            <person name="Nguyen T."/>
            <person name="Nguyen N."/>
            <person name="Nicol R."/>
            <person name="Norbu C."/>
            <person name="Norbu N."/>
            <person name="Novod N."/>
            <person name="O'Neill B."/>
            <person name="Osman S."/>
            <person name="Markiewicz E."/>
            <person name="Oyono O.L."/>
            <person name="Patti C."/>
            <person name="Phunkhang P."/>
            <person name="Pierre F."/>
            <person name="Priest M."/>
            <person name="Raghuraman S."/>
            <person name="Rege F."/>
            <person name="Reyes R."/>
            <person name="Rise C."/>
            <person name="Rogov P."/>
            <person name="Ross K."/>
            <person name="Ryan E."/>
            <person name="Settipalli S."/>
            <person name="Shea T."/>
            <person name="Sherpa N."/>
            <person name="Shi L."/>
            <person name="Shih D."/>
            <person name="Sparrow T."/>
            <person name="Spaulding J."/>
            <person name="Stalker J."/>
            <person name="Stange-Thomann N."/>
            <person name="Stavropoulos S."/>
            <person name="Stone C."/>
            <person name="Strader C."/>
            <person name="Tesfaye S."/>
            <person name="Thomson T."/>
            <person name="Thoulutsang Y."/>
            <person name="Thoulutsang D."/>
            <person name="Topham K."/>
            <person name="Topping I."/>
            <person name="Tsamla T."/>
            <person name="Vassiliev H."/>
            <person name="Vo A."/>
            <person name="Wangchuk T."/>
            <person name="Wangdi T."/>
            <person name="Weiand M."/>
            <person name="Wilkinson J."/>
            <person name="Wilson A."/>
            <person name="Yadav S."/>
            <person name="Young G."/>
            <person name="Yu Q."/>
            <person name="Zembek L."/>
            <person name="Zhong D."/>
            <person name="Zimmer A."/>
            <person name="Zwirko Z."/>
            <person name="Jaffe D.B."/>
            <person name="Alvarez P."/>
            <person name="Brockman W."/>
            <person name="Butler J."/>
            <person name="Chin C."/>
            <person name="Gnerre S."/>
            <person name="MacCallum I."/>
            <person name="Graves J.A."/>
            <person name="Ponting C.P."/>
            <person name="Breen M."/>
            <person name="Samollow P.B."/>
            <person name="Lander E.S."/>
            <person name="Lindblad-Toh K."/>
        </authorList>
    </citation>
    <scope>NUCLEOTIDE SEQUENCE [LARGE SCALE GENOMIC DNA]</scope>
</reference>
<evidence type="ECO:0000256" key="2">
    <source>
        <dbReference type="SAM" id="MobiDB-lite"/>
    </source>
</evidence>
<dbReference type="HOGENOM" id="CLU_228968_0_0_1"/>
<feature type="region of interest" description="Disordered" evidence="2">
    <location>
        <begin position="1703"/>
        <end position="1728"/>
    </location>
</feature>
<dbReference type="KEGG" id="mdo:103091938"/>
<dbReference type="GeneID" id="103091938"/>
<feature type="compositionally biased region" description="Polar residues" evidence="2">
    <location>
        <begin position="975"/>
        <end position="985"/>
    </location>
</feature>
<dbReference type="CDD" id="cd23767">
    <property type="entry name" value="IQCD"/>
    <property type="match status" value="5"/>
</dbReference>
<dbReference type="PANTHER" id="PTHR22590">
    <property type="entry name" value="MYOSIN MOTOR DOMAIN-CONTAINING PROTEIN"/>
    <property type="match status" value="1"/>
</dbReference>
<feature type="compositionally biased region" description="Polar residues" evidence="2">
    <location>
        <begin position="1272"/>
        <end position="1293"/>
    </location>
</feature>
<keyword evidence="1" id="KW-0677">Repeat</keyword>
<dbReference type="STRING" id="13616.ENSMODP00000039667"/>
<feature type="region of interest" description="Disordered" evidence="2">
    <location>
        <begin position="1193"/>
        <end position="1217"/>
    </location>
</feature>
<name>K7E1L6_MONDO</name>
<feature type="region of interest" description="Disordered" evidence="2">
    <location>
        <begin position="470"/>
        <end position="495"/>
    </location>
</feature>
<feature type="compositionally biased region" description="Polar residues" evidence="2">
    <location>
        <begin position="796"/>
        <end position="806"/>
    </location>
</feature>
<feature type="region of interest" description="Disordered" evidence="2">
    <location>
        <begin position="17"/>
        <end position="40"/>
    </location>
</feature>
<dbReference type="FunFam" id="1.20.5.190:FF:000055">
    <property type="entry name" value="Putative microtubule-associated protein futsch"/>
    <property type="match status" value="2"/>
</dbReference>
<feature type="region of interest" description="Disordered" evidence="2">
    <location>
        <begin position="2189"/>
        <end position="2215"/>
    </location>
</feature>
<evidence type="ECO:0000313" key="4">
    <source>
        <dbReference type="Proteomes" id="UP000002280"/>
    </source>
</evidence>
<feature type="region of interest" description="Disordered" evidence="2">
    <location>
        <begin position="1947"/>
        <end position="1974"/>
    </location>
</feature>
<evidence type="ECO:0000256" key="1">
    <source>
        <dbReference type="ARBA" id="ARBA00022737"/>
    </source>
</evidence>
<feature type="region of interest" description="Disordered" evidence="2">
    <location>
        <begin position="1345"/>
        <end position="1366"/>
    </location>
</feature>
<dbReference type="PROSITE" id="PS50096">
    <property type="entry name" value="IQ"/>
    <property type="match status" value="6"/>
</dbReference>
<dbReference type="InterPro" id="IPR027417">
    <property type="entry name" value="P-loop_NTPase"/>
</dbReference>
<dbReference type="GeneTree" id="ENSGT00940000156018"/>
<feature type="region of interest" description="Disordered" evidence="2">
    <location>
        <begin position="1272"/>
        <end position="1302"/>
    </location>
</feature>
<dbReference type="PANTHER" id="PTHR22590:SF2">
    <property type="entry name" value="IQ DOMAIN-CONTAINING PROTEIN N"/>
    <property type="match status" value="1"/>
</dbReference>
<dbReference type="Ensembl" id="ENSMODT00000042773.2">
    <property type="protein sequence ID" value="ENSMODP00000039667.1"/>
    <property type="gene ID" value="ENSMODG00000029612.2"/>
</dbReference>
<feature type="compositionally biased region" description="Polar residues" evidence="2">
    <location>
        <begin position="1947"/>
        <end position="1960"/>
    </location>
</feature>
<accession>K7E1L6</accession>
<dbReference type="Bgee" id="ENSMODG00000029612">
    <property type="expression patterns" value="Expressed in spermatocyte and 2 other cell types or tissues"/>
</dbReference>
<dbReference type="InterPro" id="IPR052318">
    <property type="entry name" value="CellDiv_DevSignal_Domain"/>
</dbReference>
<proteinExistence type="predicted"/>
<dbReference type="Pfam" id="PF00612">
    <property type="entry name" value="IQ"/>
    <property type="match status" value="6"/>
</dbReference>
<sequence>MYNMWARLTSHFTKNIKEPKQNKTQGLTCSRGSSPPNPSLVSQKVQTVQVQLLNENTYNQIPTHYLQAHVLGYNSSDRPFHNVLVDEMDMMLTKAATVIQSAWRGHHIRQKLGLESMVSNDAEVNHKVCPGFSVHQDPQSAQALGHMAKNLEQFQALKENSQLQDILYSETKPKTNKDHAQLWRPMAHLHQSKLEICSPEFYPPQSKTDRWTQVSFQEEDIPAIEKPSQSFLEAKEYWLQSQNQPGAKYGALKSHRYFSDGESQVPPETYPMSSQMDPPLEEAKALFQEQPTVGSAKTLVITGITKVPFQANLIDRVGKNSSQTQFSAKAAPPLAYPVATMTKVSTKEHQVARGTKVPPQALPTAGLTKVSAKEHTVSKAPPQARPTVGSTKVSPKEYLASVATKVLTQEHDVYRTTKNLSQLHLTDGGTKAPPQALPKAGTVKISSKGYTLAGGTKGSPQFRLVIGGTKAPPRPSAPCKESKLSYQGHSTVRETKTPSLASPIIKISKFSFQKHCSARMTKASCQAHLEVKATQVPSHEYLEVKATQVPSQSDLKNEVIQGPFQPYPETRVPSQVPLRTTGTEVPLQEHTRPYLSKYVSWRDMDLTRYQALQEQGGMVEAPEMAKEENRVGGSQVEKKTNSQQQLGSVLSKALSQGEVRTAVTNALSQEMLGPSMVKTFPQGMLGPVLIKALSHGALGTSLTRALSRGELRAEVAKAMSQGKLREALDKVLTKEERAALNQALTQGELRTVLSQVLSQGVLAAMAKSFDIGAASSTPLKEVGAATQVDVGEAKNTILSGNPSPSRVVTPREHPWQKNSQETSLPAETGDSNVNLNHSEGPVAGREAPSLAPGNRDSGVPLGLPWGNPIRGVASSLHQNSEANAGATANLHQLFMSSGLSSILPWGSMASGMVPNLPQESVATELVRSLLQDPLGSEVVSTVDEPSMASGGIPNLLQEPGANEITPGLHQSSVASEMTMSLQQPSVARGMAHSQYPASEASRARPRLFQDSGVSEIDPNLCQGSIASEMVSELPEANGLVGSISQRSRENRVGPSLNQALIASGVTPNSSNVSVSTGMPSNLCHRPGTTAISPNMYQMSGVSQESLIGGLTPRQHQTSVAYGVTPTLQQQGSVASELAPGLYAASVNSRASPSLHQASKIRDVAPNPYQVCGTNMVDQSPSRTAMEIGILSSQQNLTSDRSARSLSQSSMTTKGHSKLANESVLSFSPAAIPRVQAPDFHQVSQVTSSILHHALRPSAESLQAHLEAHASDNANPSEQLGSSIDTKNLQQGSMSPGFGVEPSLHQVSMTSGVVQSLPETSMPCGVGSGLSETSVARKVGPCLNQAPTASRMESNRHLVSTTSELTPSLSRRPLASGLISSRQQVFKDKLEPYIYQQSMIRGNHGSGVGAVTPSPNQHSLTNEIAPNLPHAAQKFMSYKVGPNLSQEVVPSSHRRPVGREGVIHSQVVGAGEITPKVQWRPEDNEVISNVHWGSEISEQAPNEHRGTIDTEEAPNIYLGSIFNEEVPSVHCVSTVSKVAPRVQHHSMVNEIEPNIQQGSLVIGVLPSVARGSEVNRMVPDVIQEFGVTGATPSGSYNSLVSEVAPGKFWGYGNSGEVSSVAQASVVDEAIPNTHQGYVIGKVSLAVCQRLRDKPLTPAMRWRLAVSQVVPHLFRECVPSGEDPRMNQGFVPSGVTLSMKQGSLTDGVTPNVNQRPVSKPESQGTHRKLTDSKFYKAMPNREDSSVIQGTEATTIVPHVNQDVASNIHQPVPRVVQTVQQRSISKRTTQNINKKPVASGVTPNVHQRPVVSGVTPSAYQGSKVGVPIRVHQESRIRGTPNVPQESKANAVTQNVSWDLEPIGTTPSIHEKSMSSGVAPKSNLTSRISKVTPNVNQGSMLSGVSPSVYQRTTPSGPVQILNWGSMTSEEAPSVSLAPETSKITPCAGQESVASEMTSSGQQESMPREEAPCVNRGSGVKKIAPNVHQKSMASKLIPNAHRGFQKTGVAPTKTGWRSRTRDIAPSTHQASAGNGVAPVKPHEPKASRTVPSVTQGHIASKGTPRKHQGSRATSMVQSINRGSVASGVARVPQNQESVASGVTPSIYQRSPENRVLQGSLTSGMPPNVTLIRDRRVISEVNPRATSQRAASPVAPSIQQTSRALPIVNQESGARKAIPNGLWGLMTQKILNPYTKQQRSDNSQSSMNLNPNEGIPNSPQDSRNVLAEIREAQHRAAAEIQAAFRGHLERKVLKIQNEAATRIQAGWRGLQNRKALAHLTEAATKIQATWRSHHTRQRLMSGAFPWTEQLSSDQQIPPHHCFRSCQPGSCVLCRKLQGREENVPICLALLTQSSFRTCHICQRTFETRMLHGLGQGDDSLPNLKTDHPLTRQEAVLLIQALWRGHKVRQDLEKQQMAATRLQAAWRGHHTRSNLIEETMILGPTLA</sequence>
<dbReference type="CTD" id="80726"/>
<feature type="region of interest" description="Disordered" evidence="2">
    <location>
        <begin position="793"/>
        <end position="861"/>
    </location>
</feature>
<feature type="compositionally biased region" description="Polar residues" evidence="2">
    <location>
        <begin position="816"/>
        <end position="837"/>
    </location>
</feature>
<keyword evidence="4" id="KW-1185">Reference proteome</keyword>
<feature type="compositionally biased region" description="Polar residues" evidence="2">
    <location>
        <begin position="22"/>
        <end position="40"/>
    </location>
</feature>
<reference evidence="3" key="3">
    <citation type="submission" date="2025-09" db="UniProtKB">
        <authorList>
            <consortium name="Ensembl"/>
        </authorList>
    </citation>
    <scope>IDENTIFICATION</scope>
</reference>
<dbReference type="InParanoid" id="K7E1L6"/>
<dbReference type="SUPFAM" id="SSF52540">
    <property type="entry name" value="P-loop containing nucleoside triphosphate hydrolases"/>
    <property type="match status" value="1"/>
</dbReference>
<dbReference type="eggNOG" id="ENOG502SCUX">
    <property type="taxonomic scope" value="Eukaryota"/>
</dbReference>
<protein>
    <submittedName>
        <fullName evidence="3">IQ motif containing N</fullName>
    </submittedName>
</protein>
<dbReference type="InterPro" id="IPR000048">
    <property type="entry name" value="IQ_motif_EF-hand-BS"/>
</dbReference>
<organism evidence="3 4">
    <name type="scientific">Monodelphis domestica</name>
    <name type="common">Gray short-tailed opossum</name>
    <dbReference type="NCBI Taxonomy" id="13616"/>
    <lineage>
        <taxon>Eukaryota</taxon>
        <taxon>Metazoa</taxon>
        <taxon>Chordata</taxon>
        <taxon>Craniata</taxon>
        <taxon>Vertebrata</taxon>
        <taxon>Euteleostomi</taxon>
        <taxon>Mammalia</taxon>
        <taxon>Metatheria</taxon>
        <taxon>Didelphimorphia</taxon>
        <taxon>Didelphidae</taxon>
        <taxon>Monodelphis</taxon>
    </lineage>
</organism>
<gene>
    <name evidence="3" type="primary">IQCN</name>
</gene>
<feature type="compositionally biased region" description="Polar residues" evidence="2">
    <location>
        <begin position="1703"/>
        <end position="1721"/>
    </location>
</feature>
<dbReference type="SMART" id="SM00015">
    <property type="entry name" value="IQ"/>
    <property type="match status" value="6"/>
</dbReference>
<dbReference type="Gene3D" id="1.20.5.190">
    <property type="match status" value="3"/>
</dbReference>
<evidence type="ECO:0000313" key="3">
    <source>
        <dbReference type="Ensembl" id="ENSMODP00000039667.1"/>
    </source>
</evidence>
<dbReference type="OrthoDB" id="252964at2759"/>
<dbReference type="Proteomes" id="UP000002280">
    <property type="component" value="Chromosome 3"/>
</dbReference>
<feature type="region of interest" description="Disordered" evidence="2">
    <location>
        <begin position="975"/>
        <end position="1003"/>
    </location>
</feature>
<feature type="region of interest" description="Disordered" evidence="2">
    <location>
        <begin position="2019"/>
        <end position="2066"/>
    </location>
</feature>
<reference evidence="3" key="2">
    <citation type="submission" date="2025-08" db="UniProtKB">
        <authorList>
            <consortium name="Ensembl"/>
        </authorList>
    </citation>
    <scope>IDENTIFICATION</scope>
</reference>